<dbReference type="SUPFAM" id="SSF48452">
    <property type="entry name" value="TPR-like"/>
    <property type="match status" value="1"/>
</dbReference>
<comment type="caution">
    <text evidence="12">The sequence shown here is derived from an EMBL/GenBank/DDBJ whole genome shotgun (WGS) entry which is preliminary data.</text>
</comment>
<gene>
    <name evidence="12" type="ORF">B4U80_13497</name>
</gene>
<dbReference type="InterPro" id="IPR052097">
    <property type="entry name" value="SET-MYND_domain_protein"/>
</dbReference>
<dbReference type="PROSITE" id="PS01360">
    <property type="entry name" value="ZF_MYND_1"/>
    <property type="match status" value="1"/>
</dbReference>
<dbReference type="VEuPathDB" id="VectorBase:LDEU009292"/>
<dbReference type="PANTHER" id="PTHR46165">
    <property type="entry name" value="SET AND MYND DOMAIN-CONTAINING PROTEIN 4"/>
    <property type="match status" value="1"/>
</dbReference>
<dbReference type="InterPro" id="IPR011990">
    <property type="entry name" value="TPR-like_helical_dom_sf"/>
</dbReference>
<feature type="non-terminal residue" evidence="12">
    <location>
        <position position="525"/>
    </location>
</feature>
<keyword evidence="8" id="KW-0175">Coiled coil</keyword>
<evidence type="ECO:0000259" key="11">
    <source>
        <dbReference type="PROSITE" id="PS50865"/>
    </source>
</evidence>
<dbReference type="Gene3D" id="1.10.220.160">
    <property type="match status" value="1"/>
</dbReference>
<feature type="coiled-coil region" evidence="8">
    <location>
        <begin position="202"/>
        <end position="229"/>
    </location>
</feature>
<evidence type="ECO:0000259" key="10">
    <source>
        <dbReference type="PROSITE" id="PS50280"/>
    </source>
</evidence>
<dbReference type="GO" id="GO:0005634">
    <property type="term" value="C:nucleus"/>
    <property type="evidence" value="ECO:0007669"/>
    <property type="project" value="TreeGrafter"/>
</dbReference>
<keyword evidence="5 7" id="KW-0863">Zinc-finger</keyword>
<dbReference type="InterPro" id="IPR002893">
    <property type="entry name" value="Znf_MYND"/>
</dbReference>
<dbReference type="GO" id="GO:0008270">
    <property type="term" value="F:zinc ion binding"/>
    <property type="evidence" value="ECO:0007669"/>
    <property type="project" value="UniProtKB-KW"/>
</dbReference>
<dbReference type="SUPFAM" id="SSF144232">
    <property type="entry name" value="HIT/MYND zinc finger-like"/>
    <property type="match status" value="1"/>
</dbReference>
<feature type="transmembrane region" description="Helical" evidence="9">
    <location>
        <begin position="413"/>
        <end position="432"/>
    </location>
</feature>
<dbReference type="PANTHER" id="PTHR46165:SF2">
    <property type="entry name" value="SET AND MYND DOMAIN-CONTAINING PROTEIN 4"/>
    <property type="match status" value="1"/>
</dbReference>
<dbReference type="SUPFAM" id="SSF82199">
    <property type="entry name" value="SET domain"/>
    <property type="match status" value="1"/>
</dbReference>
<reference evidence="12 13" key="1">
    <citation type="journal article" date="2018" name="Gigascience">
        <title>Genomes of trombidid mites reveal novel predicted allergens and laterally-transferred genes associated with secondary metabolism.</title>
        <authorList>
            <person name="Dong X."/>
            <person name="Chaisiri K."/>
            <person name="Xia D."/>
            <person name="Armstrong S.D."/>
            <person name="Fang Y."/>
            <person name="Donnelly M.J."/>
            <person name="Kadowaki T."/>
            <person name="McGarry J.W."/>
            <person name="Darby A.C."/>
            <person name="Makepeace B.L."/>
        </authorList>
    </citation>
    <scope>NUCLEOTIDE SEQUENCE [LARGE SCALE GENOMIC DNA]</scope>
    <source>
        <strain evidence="12">UoL-UT</strain>
    </source>
</reference>
<keyword evidence="13" id="KW-1185">Reference proteome</keyword>
<dbReference type="PROSITE" id="PS50865">
    <property type="entry name" value="ZF_MYND_2"/>
    <property type="match status" value="1"/>
</dbReference>
<dbReference type="AlphaFoldDB" id="A0A443S5B0"/>
<evidence type="ECO:0000256" key="3">
    <source>
        <dbReference type="ARBA" id="ARBA00022691"/>
    </source>
</evidence>
<keyword evidence="2" id="KW-0808">Transferase</keyword>
<dbReference type="STRING" id="299467.A0A443S5B0"/>
<protein>
    <submittedName>
        <fullName evidence="12">SET and MYND domain-containing protein (SMYD)-like protein</fullName>
    </submittedName>
</protein>
<evidence type="ECO:0000256" key="8">
    <source>
        <dbReference type="SAM" id="Coils"/>
    </source>
</evidence>
<dbReference type="GO" id="GO:0042826">
    <property type="term" value="F:histone deacetylase binding"/>
    <property type="evidence" value="ECO:0007669"/>
    <property type="project" value="TreeGrafter"/>
</dbReference>
<evidence type="ECO:0000256" key="7">
    <source>
        <dbReference type="PROSITE-ProRule" id="PRU00134"/>
    </source>
</evidence>
<sequence length="525" mass="59633">MADDLDIKRVQSLLVLLKEDENSFHTSLTNWSANLVKQIIGLKTNEYEIIRFKNDFLKCKTNEERVAFILKHENIKEKLYEIVDEKTYDTKSNAKDLQKAIKLREDGKKCLESQEWDNALWYYWRAIALSPFPGSQKHETDEMKIHLALCFYERAETLFQLKRYFDCLEDIENAVTFGLSLTSHPKLLLLKIKCSKFVGELQTMTQEAKQNLIDALEEYEAETNDAKLTEEIVDLIEEIKNPFGVRQQTEGKRKTFSGSLHNGDNKQLHSASESVELIISPEKGRHLIAKNDIPGGADLIVEKPYASVLCLLAYKDYCYNCFKELKQRGFPCETCDKVTFCGADCVKDASKYHKHECSFMNVLIDAEMYHLALRTLLVTGVPEAVNCLANTVEHSHAGDYSAVLALVEHSDNLPFLNSFCYTLVAIFYALVVRDKMKLFSSKDHNMLLKVASLLLCHIKQIIFNATNVSINEETELGPSIDGTKIGLGIYPTYSLANHSCDSNATAVFSGSTLFLKTRHNIKKGE</sequence>
<feature type="domain" description="SET" evidence="10">
    <location>
        <begin position="273"/>
        <end position="525"/>
    </location>
</feature>
<dbReference type="InterPro" id="IPR001214">
    <property type="entry name" value="SET_dom"/>
</dbReference>
<dbReference type="Proteomes" id="UP000288716">
    <property type="component" value="Unassembled WGS sequence"/>
</dbReference>
<keyword evidence="6" id="KW-0862">Zinc</keyword>
<dbReference type="GO" id="GO:0032259">
    <property type="term" value="P:methylation"/>
    <property type="evidence" value="ECO:0007669"/>
    <property type="project" value="UniProtKB-KW"/>
</dbReference>
<dbReference type="GO" id="GO:0005737">
    <property type="term" value="C:cytoplasm"/>
    <property type="evidence" value="ECO:0007669"/>
    <property type="project" value="TreeGrafter"/>
</dbReference>
<name>A0A443S5B0_9ACAR</name>
<dbReference type="GO" id="GO:0008170">
    <property type="term" value="F:N-methyltransferase activity"/>
    <property type="evidence" value="ECO:0007669"/>
    <property type="project" value="UniProtKB-ARBA"/>
</dbReference>
<keyword evidence="1" id="KW-0489">Methyltransferase</keyword>
<dbReference type="EMBL" id="NCKV01008002">
    <property type="protein sequence ID" value="RWS22748.1"/>
    <property type="molecule type" value="Genomic_DNA"/>
</dbReference>
<keyword evidence="9" id="KW-1133">Transmembrane helix</keyword>
<evidence type="ECO:0000256" key="9">
    <source>
        <dbReference type="SAM" id="Phobius"/>
    </source>
</evidence>
<evidence type="ECO:0000256" key="5">
    <source>
        <dbReference type="ARBA" id="ARBA00022771"/>
    </source>
</evidence>
<evidence type="ECO:0000313" key="12">
    <source>
        <dbReference type="EMBL" id="RWS22748.1"/>
    </source>
</evidence>
<evidence type="ECO:0000256" key="2">
    <source>
        <dbReference type="ARBA" id="ARBA00022679"/>
    </source>
</evidence>
<dbReference type="InterPro" id="IPR046341">
    <property type="entry name" value="SET_dom_sf"/>
</dbReference>
<proteinExistence type="predicted"/>
<dbReference type="PROSITE" id="PS50280">
    <property type="entry name" value="SET"/>
    <property type="match status" value="1"/>
</dbReference>
<feature type="domain" description="MYND-type" evidence="11">
    <location>
        <begin position="318"/>
        <end position="357"/>
    </location>
</feature>
<keyword evidence="9" id="KW-0812">Transmembrane</keyword>
<dbReference type="Gene3D" id="1.25.40.10">
    <property type="entry name" value="Tetratricopeptide repeat domain"/>
    <property type="match status" value="1"/>
</dbReference>
<dbReference type="OrthoDB" id="62495at2759"/>
<accession>A0A443S5B0</accession>
<organism evidence="12 13">
    <name type="scientific">Leptotrombidium deliense</name>
    <dbReference type="NCBI Taxonomy" id="299467"/>
    <lineage>
        <taxon>Eukaryota</taxon>
        <taxon>Metazoa</taxon>
        <taxon>Ecdysozoa</taxon>
        <taxon>Arthropoda</taxon>
        <taxon>Chelicerata</taxon>
        <taxon>Arachnida</taxon>
        <taxon>Acari</taxon>
        <taxon>Acariformes</taxon>
        <taxon>Trombidiformes</taxon>
        <taxon>Prostigmata</taxon>
        <taxon>Anystina</taxon>
        <taxon>Parasitengona</taxon>
        <taxon>Trombiculoidea</taxon>
        <taxon>Trombiculidae</taxon>
        <taxon>Leptotrombidium</taxon>
    </lineage>
</organism>
<dbReference type="GO" id="GO:0008276">
    <property type="term" value="F:protein methyltransferase activity"/>
    <property type="evidence" value="ECO:0007669"/>
    <property type="project" value="UniProtKB-ARBA"/>
</dbReference>
<evidence type="ECO:0000256" key="1">
    <source>
        <dbReference type="ARBA" id="ARBA00022603"/>
    </source>
</evidence>
<keyword evidence="4" id="KW-0479">Metal-binding</keyword>
<evidence type="ECO:0000313" key="13">
    <source>
        <dbReference type="Proteomes" id="UP000288716"/>
    </source>
</evidence>
<keyword evidence="3" id="KW-0949">S-adenosyl-L-methionine</keyword>
<dbReference type="Gene3D" id="2.170.270.10">
    <property type="entry name" value="SET domain"/>
    <property type="match status" value="1"/>
</dbReference>
<dbReference type="GO" id="GO:0008757">
    <property type="term" value="F:S-adenosylmethionine-dependent methyltransferase activity"/>
    <property type="evidence" value="ECO:0007669"/>
    <property type="project" value="UniProtKB-ARBA"/>
</dbReference>
<evidence type="ECO:0000256" key="6">
    <source>
        <dbReference type="ARBA" id="ARBA00022833"/>
    </source>
</evidence>
<evidence type="ECO:0000256" key="4">
    <source>
        <dbReference type="ARBA" id="ARBA00022723"/>
    </source>
</evidence>
<keyword evidence="9" id="KW-0472">Membrane</keyword>
<dbReference type="Gene3D" id="6.10.140.2220">
    <property type="match status" value="1"/>
</dbReference>